<dbReference type="Proteomes" id="UP001232584">
    <property type="component" value="Unassembled WGS sequence"/>
</dbReference>
<feature type="transmembrane region" description="Helical" evidence="1">
    <location>
        <begin position="55"/>
        <end position="72"/>
    </location>
</feature>
<evidence type="ECO:0000313" key="2">
    <source>
        <dbReference type="EMBL" id="MDQ0555536.1"/>
    </source>
</evidence>
<sequence>MVTLGCILIGLGLGLTLGNMQETIILTVVGLIIGAFLYTRMAVYIPLKFNKTIKVAIYITVGALIGVLVGSITGHIPGAIMIGVGSSFIAIDMMNYRRYRRSIRDNNNIN</sequence>
<feature type="transmembrane region" description="Helical" evidence="1">
    <location>
        <begin position="24"/>
        <end position="43"/>
    </location>
</feature>
<keyword evidence="1" id="KW-0472">Membrane</keyword>
<gene>
    <name evidence="2" type="ORF">QOZ92_000649</name>
</gene>
<dbReference type="RefSeq" id="WP_307502895.1">
    <property type="nucleotide sequence ID" value="NZ_BAAACE010000029.1"/>
</dbReference>
<organism evidence="2 3">
    <name type="scientific">Paraclostridium ghonii</name>
    <dbReference type="NCBI Taxonomy" id="29358"/>
    <lineage>
        <taxon>Bacteria</taxon>
        <taxon>Bacillati</taxon>
        <taxon>Bacillota</taxon>
        <taxon>Clostridia</taxon>
        <taxon>Peptostreptococcales</taxon>
        <taxon>Peptostreptococcaceae</taxon>
        <taxon>Paraclostridium</taxon>
    </lineage>
</organism>
<keyword evidence="3" id="KW-1185">Reference proteome</keyword>
<evidence type="ECO:0000256" key="1">
    <source>
        <dbReference type="SAM" id="Phobius"/>
    </source>
</evidence>
<accession>A0ABU0MXG8</accession>
<keyword evidence="1" id="KW-1133">Transmembrane helix</keyword>
<reference evidence="2 3" key="1">
    <citation type="submission" date="2023-07" db="EMBL/GenBank/DDBJ databases">
        <title>Genomic Encyclopedia of Type Strains, Phase IV (KMG-IV): sequencing the most valuable type-strain genomes for metagenomic binning, comparative biology and taxonomic classification.</title>
        <authorList>
            <person name="Goeker M."/>
        </authorList>
    </citation>
    <scope>NUCLEOTIDE SEQUENCE [LARGE SCALE GENOMIC DNA]</scope>
    <source>
        <strain evidence="2 3">DSM 15049</strain>
    </source>
</reference>
<evidence type="ECO:0000313" key="3">
    <source>
        <dbReference type="Proteomes" id="UP001232584"/>
    </source>
</evidence>
<protein>
    <submittedName>
        <fullName evidence="2">Uncharacterized protein YqgC (DUF456 family)</fullName>
    </submittedName>
</protein>
<keyword evidence="1" id="KW-0812">Transmembrane</keyword>
<name>A0ABU0MXG8_9FIRM</name>
<comment type="caution">
    <text evidence="2">The sequence shown here is derived from an EMBL/GenBank/DDBJ whole genome shotgun (WGS) entry which is preliminary data.</text>
</comment>
<dbReference type="EMBL" id="JAUSWG010000002">
    <property type="protein sequence ID" value="MDQ0555536.1"/>
    <property type="molecule type" value="Genomic_DNA"/>
</dbReference>
<proteinExistence type="predicted"/>